<dbReference type="Proteomes" id="UP000249524">
    <property type="component" value="Unassembled WGS sequence"/>
</dbReference>
<name>A0A328BGI4_9CAUL</name>
<reference evidence="1 2" key="1">
    <citation type="submission" date="2018-05" db="EMBL/GenBank/DDBJ databases">
        <authorList>
            <person name="Lanie J.A."/>
            <person name="Ng W.-L."/>
            <person name="Kazmierczak K.M."/>
            <person name="Andrzejewski T.M."/>
            <person name="Davidsen T.M."/>
            <person name="Wayne K.J."/>
            <person name="Tettelin H."/>
            <person name="Glass J.I."/>
            <person name="Rusch D."/>
            <person name="Podicherti R."/>
            <person name="Tsui H.-C.T."/>
            <person name="Winkler M.E."/>
        </authorList>
    </citation>
    <scope>NUCLEOTIDE SEQUENCE [LARGE SCALE GENOMIC DNA]</scope>
    <source>
        <strain evidence="1 2">BUT-10</strain>
    </source>
</reference>
<proteinExistence type="predicted"/>
<comment type="caution">
    <text evidence="1">The sequence shown here is derived from an EMBL/GenBank/DDBJ whole genome shotgun (WGS) entry which is preliminary data.</text>
</comment>
<protein>
    <submittedName>
        <fullName evidence="1">Nucleotidyl transferase AbiEii/AbiGii toxin family protein</fullName>
    </submittedName>
</protein>
<keyword evidence="2" id="KW-1185">Reference proteome</keyword>
<dbReference type="RefSeq" id="WP_111275669.1">
    <property type="nucleotide sequence ID" value="NZ_QFYS01000003.1"/>
</dbReference>
<dbReference type="GO" id="GO:0016740">
    <property type="term" value="F:transferase activity"/>
    <property type="evidence" value="ECO:0007669"/>
    <property type="project" value="UniProtKB-KW"/>
</dbReference>
<dbReference type="EMBL" id="QFYS01000003">
    <property type="protein sequence ID" value="RAK66360.1"/>
    <property type="molecule type" value="Genomic_DNA"/>
</dbReference>
<dbReference type="OrthoDB" id="1550603at2"/>
<dbReference type="AlphaFoldDB" id="A0A328BGI4"/>
<accession>A0A328BGI4</accession>
<evidence type="ECO:0000313" key="2">
    <source>
        <dbReference type="Proteomes" id="UP000249524"/>
    </source>
</evidence>
<gene>
    <name evidence="1" type="ORF">DJ019_08920</name>
</gene>
<sequence>MPTHEAYERQVQLLVRILPGVAEEEVFALKGGTAINLFVRDLPRLSVDIDLTYLPIEDWATSVARIEAALTRIAGRIRERIPNAQVNLARNAEGQMVKAHVQAGAPVKIEVTPVSRGVVFDAATRTVTPAVEDRFGFVEAPVVSHADLYAGKLVAALDRQHPRDLFDAGLLLDAEGIDDDLRVAFIAYLLSSPRPMHRILKAPTRPLQPRYDQEFVGMTSLPTSLGSLEQIRERTIQVMVREMPADHRQFLMSFKTGAPDWSLLSAPIIADLPAVRGRQARLEALPPEVRAIQARLLAEVLA</sequence>
<dbReference type="InterPro" id="IPR014942">
    <property type="entry name" value="AbiEii"/>
</dbReference>
<keyword evidence="1" id="KW-0808">Transferase</keyword>
<evidence type="ECO:0000313" key="1">
    <source>
        <dbReference type="EMBL" id="RAK66360.1"/>
    </source>
</evidence>
<dbReference type="Gene3D" id="3.10.450.620">
    <property type="entry name" value="JHP933, nucleotidyltransferase-like core domain"/>
    <property type="match status" value="1"/>
</dbReference>
<organism evidence="1 2">
    <name type="scientific">Phenylobacterium kunshanense</name>
    <dbReference type="NCBI Taxonomy" id="1445034"/>
    <lineage>
        <taxon>Bacteria</taxon>
        <taxon>Pseudomonadati</taxon>
        <taxon>Pseudomonadota</taxon>
        <taxon>Alphaproteobacteria</taxon>
        <taxon>Caulobacterales</taxon>
        <taxon>Caulobacteraceae</taxon>
        <taxon>Phenylobacterium</taxon>
    </lineage>
</organism>
<dbReference type="Pfam" id="PF08843">
    <property type="entry name" value="AbiEii"/>
    <property type="match status" value="1"/>
</dbReference>